<dbReference type="EMBL" id="LGHB01000038">
    <property type="protein sequence ID" value="KUK95075.1"/>
    <property type="molecule type" value="Genomic_DNA"/>
</dbReference>
<dbReference type="PATRIC" id="fig|301375.6.peg.1387"/>
<dbReference type="GO" id="GO:0006592">
    <property type="term" value="P:ornithine biosynthetic process"/>
    <property type="evidence" value="ECO:0007669"/>
    <property type="project" value="TreeGrafter"/>
</dbReference>
<dbReference type="CDD" id="cd02152">
    <property type="entry name" value="OAT"/>
    <property type="match status" value="1"/>
</dbReference>
<evidence type="ECO:0000256" key="2">
    <source>
        <dbReference type="ARBA" id="ARBA00022571"/>
    </source>
</evidence>
<feature type="binding site" evidence="7">
    <location>
        <position position="156"/>
    </location>
    <ligand>
        <name>substrate</name>
    </ligand>
</feature>
<feature type="site" description="Involved in the stabilization of negative charge on the oxyanion by the formation of the oxyanion hole" evidence="7">
    <location>
        <position position="118"/>
    </location>
</feature>
<feature type="binding site" evidence="7">
    <location>
        <position position="189"/>
    </location>
    <ligand>
        <name>substrate</name>
    </ligand>
</feature>
<reference evidence="9" key="1">
    <citation type="journal article" date="2015" name="MBio">
        <title>Genome-resolved metagenomic analysis reveals roles for candidate phyla and other microbial community members in biogeochemical transformations in oil reservoirs.</title>
        <authorList>
            <person name="Hu P."/>
            <person name="Tom L."/>
            <person name="Singh A."/>
            <person name="Thomas B.C."/>
            <person name="Baker B.J."/>
            <person name="Piceno Y.M."/>
            <person name="Andersen G.L."/>
            <person name="Banfield J.F."/>
        </authorList>
    </citation>
    <scope>NUCLEOTIDE SEQUENCE [LARGE SCALE GENOMIC DNA]</scope>
    <source>
        <strain evidence="9">56_747</strain>
    </source>
</reference>
<dbReference type="Proteomes" id="UP000053961">
    <property type="component" value="Unassembled WGS sequence"/>
</dbReference>
<feature type="binding site" evidence="7">
    <location>
        <position position="395"/>
    </location>
    <ligand>
        <name>substrate</name>
    </ligand>
</feature>
<gene>
    <name evidence="7" type="primary">argJ</name>
    <name evidence="8" type="ORF">XD72_2119</name>
    <name evidence="9" type="ORF">XE07_1939</name>
</gene>
<feature type="chain" id="PRO_5044350811" description="Glutamate N-acetyltransferase beta chain" evidence="7">
    <location>
        <begin position="189"/>
        <end position="400"/>
    </location>
</feature>
<dbReference type="InterPro" id="IPR002813">
    <property type="entry name" value="Arg_biosynth_ArgJ"/>
</dbReference>
<dbReference type="GO" id="GO:0005737">
    <property type="term" value="C:cytoplasm"/>
    <property type="evidence" value="ECO:0007669"/>
    <property type="project" value="UniProtKB-SubCell"/>
</dbReference>
<dbReference type="NCBIfam" id="NF003802">
    <property type="entry name" value="PRK05388.1"/>
    <property type="match status" value="1"/>
</dbReference>
<evidence type="ECO:0000256" key="4">
    <source>
        <dbReference type="ARBA" id="ARBA00022679"/>
    </source>
</evidence>
<dbReference type="NCBIfam" id="TIGR00120">
    <property type="entry name" value="ArgJ"/>
    <property type="match status" value="1"/>
</dbReference>
<evidence type="ECO:0000256" key="1">
    <source>
        <dbReference type="ARBA" id="ARBA00006774"/>
    </source>
</evidence>
<protein>
    <recommendedName>
        <fullName evidence="7">Glutamate N-acetyltransferase</fullName>
        <ecNumber evidence="7">2.3.1.35</ecNumber>
    </recommendedName>
    <alternativeName>
        <fullName evidence="7">Ornithine acetyltransferase</fullName>
        <shortName evidence="7">OATase</shortName>
    </alternativeName>
    <alternativeName>
        <fullName evidence="7">Ornithine transacetylase</fullName>
    </alternativeName>
    <component>
        <recommendedName>
            <fullName evidence="7">Glutamate N-acetyltransferase alpha chain</fullName>
        </recommendedName>
    </component>
    <component>
        <recommendedName>
            <fullName evidence="7">Glutamate N-acetyltransferase beta chain</fullName>
        </recommendedName>
    </component>
</protein>
<evidence type="ECO:0000256" key="6">
    <source>
        <dbReference type="ARBA" id="ARBA00023315"/>
    </source>
</evidence>
<comment type="similarity">
    <text evidence="1 7">Belongs to the ArgJ family.</text>
</comment>
<keyword evidence="2 7" id="KW-0055">Arginine biosynthesis</keyword>
<dbReference type="InterPro" id="IPR016117">
    <property type="entry name" value="ArgJ-like_dom_sf"/>
</dbReference>
<name>A0A117LF03_9EURY</name>
<feature type="binding site" evidence="7">
    <location>
        <position position="400"/>
    </location>
    <ligand>
        <name>substrate</name>
    </ligand>
</feature>
<dbReference type="AlphaFoldDB" id="A0A117LF03"/>
<evidence type="ECO:0000256" key="3">
    <source>
        <dbReference type="ARBA" id="ARBA00022605"/>
    </source>
</evidence>
<dbReference type="InterPro" id="IPR042195">
    <property type="entry name" value="ArgJ_beta_C"/>
</dbReference>
<evidence type="ECO:0000313" key="8">
    <source>
        <dbReference type="EMBL" id="KUK43496.1"/>
    </source>
</evidence>
<feature type="active site" description="Nucleophile" evidence="7">
    <location>
        <position position="189"/>
    </location>
</feature>
<dbReference type="Pfam" id="PF01960">
    <property type="entry name" value="ArgJ"/>
    <property type="match status" value="1"/>
</dbReference>
<dbReference type="GO" id="GO:0004358">
    <property type="term" value="F:L-glutamate N-acetyltransferase activity, acting on acetyl-L-ornithine as donor"/>
    <property type="evidence" value="ECO:0007669"/>
    <property type="project" value="UniProtKB-UniRule"/>
</dbReference>
<keyword evidence="5 7" id="KW-0068">Autocatalytic cleavage</keyword>
<dbReference type="Gene3D" id="3.60.70.12">
    <property type="entry name" value="L-amino peptidase D-ALA esterase/amidase"/>
    <property type="match status" value="1"/>
</dbReference>
<comment type="caution">
    <text evidence="8">The sequence shown here is derived from an EMBL/GenBank/DDBJ whole genome shotgun (WGS) entry which is preliminary data.</text>
</comment>
<sequence>MVVGWGHRKLKRIEGGICAVDGVRACGVKRGKYGVALIAARGAATGVFTTNKIRAAPLDVTAENLKVSEAWLEGVIANSGCANAYTGPRGAEDARWMAGLLAKTLGVGAEKIGIASTGVIGRYLDRDLMAELFNEAKARLRSDSEASGEAARAIMTTDTKVKEIAVEHAGFRVAGITKGSGMIEPNMATMLAFLYTDAKISSEALCDCLTEAVDESFNMLIVDGDTSTNDMVLITATGKVDCDLDQFKEALNYVCIELAKMMAKDGEGATKLVEMLVSGARNQDDARQVAKTIMRSSLVKTAIFGNDPNWGRIVAAAGRSGADLDPEKIALSISAAGRKGEVFLVKDGRIVEGVLEEAEEVMRSEELLISLDLGLGDASARAFGCDLSYDYVRINAEYTS</sequence>
<comment type="subcellular location">
    <subcellularLocation>
        <location evidence="7">Cytoplasm</location>
    </subcellularLocation>
</comment>
<evidence type="ECO:0000256" key="7">
    <source>
        <dbReference type="HAMAP-Rule" id="MF_01106"/>
    </source>
</evidence>
<evidence type="ECO:0000313" key="9">
    <source>
        <dbReference type="EMBL" id="KUK95075.1"/>
    </source>
</evidence>
<keyword evidence="3 7" id="KW-0028">Amino-acid biosynthesis</keyword>
<dbReference type="SUPFAM" id="SSF56266">
    <property type="entry name" value="DmpA/ArgJ-like"/>
    <property type="match status" value="1"/>
</dbReference>
<dbReference type="HAMAP" id="MF_01106">
    <property type="entry name" value="ArgJ"/>
    <property type="match status" value="1"/>
</dbReference>
<dbReference type="Gene3D" id="3.10.20.340">
    <property type="entry name" value="ArgJ beta chain, C-terminal domain"/>
    <property type="match status" value="1"/>
</dbReference>
<feature type="binding site" evidence="7">
    <location>
        <position position="267"/>
    </location>
    <ligand>
        <name>substrate</name>
    </ligand>
</feature>
<feature type="binding site" evidence="7">
    <location>
        <position position="178"/>
    </location>
    <ligand>
        <name>substrate</name>
    </ligand>
</feature>
<comment type="subunit">
    <text evidence="7">Heterotetramer of two alpha and two beta chains.</text>
</comment>
<comment type="catalytic activity">
    <reaction evidence="7">
        <text>N(2)-acetyl-L-ornithine + L-glutamate = N-acetyl-L-glutamate + L-ornithine</text>
        <dbReference type="Rhea" id="RHEA:15349"/>
        <dbReference type="ChEBI" id="CHEBI:29985"/>
        <dbReference type="ChEBI" id="CHEBI:44337"/>
        <dbReference type="ChEBI" id="CHEBI:46911"/>
        <dbReference type="ChEBI" id="CHEBI:57805"/>
        <dbReference type="EC" id="2.3.1.35"/>
    </reaction>
</comment>
<evidence type="ECO:0000256" key="5">
    <source>
        <dbReference type="ARBA" id="ARBA00022813"/>
    </source>
</evidence>
<dbReference type="GO" id="GO:0006526">
    <property type="term" value="P:L-arginine biosynthetic process"/>
    <property type="evidence" value="ECO:0007669"/>
    <property type="project" value="UniProtKB-UniRule"/>
</dbReference>
<evidence type="ECO:0000313" key="11">
    <source>
        <dbReference type="Proteomes" id="UP000057043"/>
    </source>
</evidence>
<keyword evidence="7" id="KW-0963">Cytoplasm</keyword>
<dbReference type="EC" id="2.3.1.35" evidence="7"/>
<evidence type="ECO:0000313" key="10">
    <source>
        <dbReference type="Proteomes" id="UP000053961"/>
    </source>
</evidence>
<feature type="site" description="Involved in the stabilization of negative charge on the oxyanion by the formation of the oxyanion hole" evidence="7">
    <location>
        <position position="117"/>
    </location>
</feature>
<keyword evidence="6 7" id="KW-0012">Acyltransferase</keyword>
<comment type="function">
    <text evidence="7">Catalyzes the transfer of the acetyl group from N(2)-acetylornithine to glutamate, forming N-acetylglutamate and L-ornithine.</text>
</comment>
<accession>A0A117LF03</accession>
<organism evidence="8 11">
    <name type="scientific">Methanothrix harundinacea</name>
    <dbReference type="NCBI Taxonomy" id="301375"/>
    <lineage>
        <taxon>Archaea</taxon>
        <taxon>Methanobacteriati</taxon>
        <taxon>Methanobacteriota</taxon>
        <taxon>Stenosarchaea group</taxon>
        <taxon>Methanomicrobia</taxon>
        <taxon>Methanotrichales</taxon>
        <taxon>Methanotrichaceae</taxon>
        <taxon>Methanothrix</taxon>
    </lineage>
</organism>
<feature type="site" description="Cleavage; by autolysis" evidence="7">
    <location>
        <begin position="188"/>
        <end position="189"/>
    </location>
</feature>
<dbReference type="FunFam" id="3.10.20.340:FF:000001">
    <property type="entry name" value="Arginine biosynthesis bifunctional protein ArgJ, chloroplastic"/>
    <property type="match status" value="1"/>
</dbReference>
<dbReference type="Proteomes" id="UP000057043">
    <property type="component" value="Unassembled WGS sequence"/>
</dbReference>
<keyword evidence="4 7" id="KW-0808">Transferase</keyword>
<dbReference type="EMBL" id="LGFT01000068">
    <property type="protein sequence ID" value="KUK43496.1"/>
    <property type="molecule type" value="Genomic_DNA"/>
</dbReference>
<reference evidence="10 11" key="2">
    <citation type="journal article" date="2015" name="MBio">
        <title>Genome-Resolved Metagenomic Analysis Reveals Roles for Candidate Phyla and Other Microbial Community Members in Biogeochemical Transformations in Oil Reservoirs.</title>
        <authorList>
            <person name="Hu P."/>
            <person name="Tom L."/>
            <person name="Singh A."/>
            <person name="Thomas B.C."/>
            <person name="Baker B.J."/>
            <person name="Piceno Y.M."/>
            <person name="Andersen G.L."/>
            <person name="Banfield J.F."/>
        </authorList>
    </citation>
    <scope>NUCLEOTIDE SEQUENCE [LARGE SCALE GENOMIC DNA]</scope>
    <source>
        <strain evidence="8">57_489</strain>
    </source>
</reference>
<proteinExistence type="inferred from homology"/>
<dbReference type="GO" id="GO:0004042">
    <property type="term" value="F:L-glutamate N-acetyltransferase activity"/>
    <property type="evidence" value="ECO:0007669"/>
    <property type="project" value="TreeGrafter"/>
</dbReference>
<dbReference type="PANTHER" id="PTHR23100">
    <property type="entry name" value="ARGININE BIOSYNTHESIS BIFUNCTIONAL PROTEIN ARGJ"/>
    <property type="match status" value="1"/>
</dbReference>
<dbReference type="UniPathway" id="UPA00068">
    <property type="reaction ID" value="UER00106"/>
</dbReference>
<dbReference type="PANTHER" id="PTHR23100:SF0">
    <property type="entry name" value="ARGININE BIOSYNTHESIS BIFUNCTIONAL PROTEIN ARGJ, MITOCHONDRIAL"/>
    <property type="match status" value="1"/>
</dbReference>
<feature type="chain" id="PRO_5044350812" description="Glutamate N-acetyltransferase alpha chain" evidence="7">
    <location>
        <begin position="1"/>
        <end position="188"/>
    </location>
</feature>
<comment type="pathway">
    <text evidence="7">Amino-acid biosynthesis; L-arginine biosynthesis; L-ornithine and N-acetyl-L-glutamate from L-glutamate and N(2)-acetyl-L-ornithine (cyclic): step 1/1.</text>
</comment>